<keyword evidence="7" id="KW-0964">Secreted</keyword>
<keyword evidence="11" id="KW-0186">Copper</keyword>
<dbReference type="InParanoid" id="A0A0C3D8L2"/>
<dbReference type="FunFam" id="2.60.40.420:FF:000038">
    <property type="entry name" value="Extracellular dihydrogeodin oxidase/laccase"/>
    <property type="match status" value="1"/>
</dbReference>
<dbReference type="GO" id="GO:0005576">
    <property type="term" value="C:extracellular region"/>
    <property type="evidence" value="ECO:0007669"/>
    <property type="project" value="UniProtKB-SubCell"/>
</dbReference>
<dbReference type="InterPro" id="IPR011706">
    <property type="entry name" value="Cu-oxidase_C"/>
</dbReference>
<dbReference type="OrthoDB" id="2121828at2759"/>
<evidence type="ECO:0000256" key="8">
    <source>
        <dbReference type="ARBA" id="ARBA00022723"/>
    </source>
</evidence>
<dbReference type="InterPro" id="IPR011707">
    <property type="entry name" value="Cu-oxidase-like_N"/>
</dbReference>
<evidence type="ECO:0000256" key="2">
    <source>
        <dbReference type="ARBA" id="ARBA00001935"/>
    </source>
</evidence>
<feature type="chain" id="PRO_5002163176" description="laccase" evidence="14">
    <location>
        <begin position="26"/>
        <end position="594"/>
    </location>
</feature>
<evidence type="ECO:0000256" key="1">
    <source>
        <dbReference type="ARBA" id="ARBA00000349"/>
    </source>
</evidence>
<gene>
    <name evidence="18" type="ORF">OIDMADRAFT_99708</name>
</gene>
<evidence type="ECO:0000256" key="14">
    <source>
        <dbReference type="SAM" id="SignalP"/>
    </source>
</evidence>
<evidence type="ECO:0000313" key="19">
    <source>
        <dbReference type="Proteomes" id="UP000054321"/>
    </source>
</evidence>
<reference evidence="18 19" key="1">
    <citation type="submission" date="2014-04" db="EMBL/GenBank/DDBJ databases">
        <authorList>
            <consortium name="DOE Joint Genome Institute"/>
            <person name="Kuo A."/>
            <person name="Martino E."/>
            <person name="Perotto S."/>
            <person name="Kohler A."/>
            <person name="Nagy L.G."/>
            <person name="Floudas D."/>
            <person name="Copeland A."/>
            <person name="Barry K.W."/>
            <person name="Cichocki N."/>
            <person name="Veneault-Fourrey C."/>
            <person name="LaButti K."/>
            <person name="Lindquist E.A."/>
            <person name="Lipzen A."/>
            <person name="Lundell T."/>
            <person name="Morin E."/>
            <person name="Murat C."/>
            <person name="Sun H."/>
            <person name="Tunlid A."/>
            <person name="Henrissat B."/>
            <person name="Grigoriev I.V."/>
            <person name="Hibbett D.S."/>
            <person name="Martin F."/>
            <person name="Nordberg H.P."/>
            <person name="Cantor M.N."/>
            <person name="Hua S.X."/>
        </authorList>
    </citation>
    <scope>NUCLEOTIDE SEQUENCE [LARGE SCALE GENOMIC DNA]</scope>
    <source>
        <strain evidence="18 19">Zn</strain>
    </source>
</reference>
<evidence type="ECO:0000313" key="18">
    <source>
        <dbReference type="EMBL" id="KIN07634.1"/>
    </source>
</evidence>
<dbReference type="GO" id="GO:0005507">
    <property type="term" value="F:copper ion binding"/>
    <property type="evidence" value="ECO:0007669"/>
    <property type="project" value="InterPro"/>
</dbReference>
<comment type="subcellular location">
    <subcellularLocation>
        <location evidence="4">Secreted</location>
    </subcellularLocation>
</comment>
<evidence type="ECO:0000259" key="16">
    <source>
        <dbReference type="Pfam" id="PF07731"/>
    </source>
</evidence>
<dbReference type="InterPro" id="IPR002355">
    <property type="entry name" value="Cu_oxidase_Cu_BS"/>
</dbReference>
<accession>A0A0C3D8L2</accession>
<evidence type="ECO:0000256" key="4">
    <source>
        <dbReference type="ARBA" id="ARBA00004613"/>
    </source>
</evidence>
<dbReference type="InterPro" id="IPR045087">
    <property type="entry name" value="Cu-oxidase_fam"/>
</dbReference>
<evidence type="ECO:0000256" key="12">
    <source>
        <dbReference type="ARBA" id="ARBA00023180"/>
    </source>
</evidence>
<proteinExistence type="inferred from homology"/>
<dbReference type="Gene3D" id="2.60.40.420">
    <property type="entry name" value="Cupredoxins - blue copper proteins"/>
    <property type="match status" value="3"/>
</dbReference>
<evidence type="ECO:0000259" key="17">
    <source>
        <dbReference type="Pfam" id="PF07732"/>
    </source>
</evidence>
<evidence type="ECO:0000256" key="10">
    <source>
        <dbReference type="ARBA" id="ARBA00023002"/>
    </source>
</evidence>
<keyword evidence="14" id="KW-0732">Signal</keyword>
<dbReference type="PANTHER" id="PTHR11709:SF145">
    <property type="entry name" value="LCC1"/>
    <property type="match status" value="1"/>
</dbReference>
<dbReference type="CDD" id="cd13854">
    <property type="entry name" value="CuRO_1_MaLCC_like"/>
    <property type="match status" value="1"/>
</dbReference>
<evidence type="ECO:0000256" key="13">
    <source>
        <dbReference type="ARBA" id="ARBA00023185"/>
    </source>
</evidence>
<feature type="domain" description="Plastocyanin-like" evidence="16">
    <location>
        <begin position="449"/>
        <end position="559"/>
    </location>
</feature>
<evidence type="ECO:0000256" key="5">
    <source>
        <dbReference type="ARBA" id="ARBA00010609"/>
    </source>
</evidence>
<dbReference type="AlphaFoldDB" id="A0A0C3D8L2"/>
<protein>
    <recommendedName>
        <fullName evidence="6">laccase</fullName>
        <ecNumber evidence="6">1.10.3.2</ecNumber>
    </recommendedName>
</protein>
<dbReference type="PROSITE" id="PS00080">
    <property type="entry name" value="MULTICOPPER_OXIDASE2"/>
    <property type="match status" value="1"/>
</dbReference>
<keyword evidence="10" id="KW-0560">Oxidoreductase</keyword>
<dbReference type="InterPro" id="IPR001117">
    <property type="entry name" value="Cu-oxidase_2nd"/>
</dbReference>
<dbReference type="InterPro" id="IPR008972">
    <property type="entry name" value="Cupredoxin"/>
</dbReference>
<sequence length="594" mass="65434">MISPRNLITALLGIIPALTPQQTNGNSRWGILPQLLFPQFLTNNPLPFGFPWGLLTALNSNPYTSSPNTGVIRYYDFTVKRGVIAPDGYQKTVLLVNDQFPGPAIEANWGDTIQVTVNNQIAAPEEGTAIHWHGFLQTQTPWFDGVPGVQQCPIAPGNSFTYQFKAELYGTSWYHSHYSGQYTDGVLGPIIIHGPNTAHYDIDLGPVLLTDAFHKQYYDLIETVMTPLDKGGYPEPPSDNNMINGKMTFDCSTVAAGDTTPCNSDAGISKFVLTTGKTHLLRLINAGSEGLQRFSIDGHQLTIIANDFVPIKPYTTTVVTLAVGQRSDVLITANQGPPTASFWMRSNISTICSSTNQPNALAAVYYNNANTSTSPTSTAWDVPDPGTCRNDPLSLTVPQFPIAPAANPAVTHEIEVNYIINASNNFLWTLDSQSYRADYNQPVLLLAEEGNDSFIPDMNVQDFGSYPTVRVVVTNPTNHSHPMHLHGHNMFILQEGTGTWDGTIVNPQNPQRRDVQLLPANGYTVWQINADNPGVWPYHCHVVWHISAGLYMNILERPEDIKNAKRIPMIMAQTCTDWDAFSKSNYVDQIDSGL</sequence>
<dbReference type="Pfam" id="PF07732">
    <property type="entry name" value="Cu-oxidase_3"/>
    <property type="match status" value="1"/>
</dbReference>
<dbReference type="InterPro" id="IPR033138">
    <property type="entry name" value="Cu_oxidase_CS"/>
</dbReference>
<dbReference type="STRING" id="913774.A0A0C3D8L2"/>
<organism evidence="18 19">
    <name type="scientific">Oidiodendron maius (strain Zn)</name>
    <dbReference type="NCBI Taxonomy" id="913774"/>
    <lineage>
        <taxon>Eukaryota</taxon>
        <taxon>Fungi</taxon>
        <taxon>Dikarya</taxon>
        <taxon>Ascomycota</taxon>
        <taxon>Pezizomycotina</taxon>
        <taxon>Leotiomycetes</taxon>
        <taxon>Leotiomycetes incertae sedis</taxon>
        <taxon>Myxotrichaceae</taxon>
        <taxon>Oidiodendron</taxon>
    </lineage>
</organism>
<evidence type="ECO:0000256" key="9">
    <source>
        <dbReference type="ARBA" id="ARBA00022737"/>
    </source>
</evidence>
<keyword evidence="19" id="KW-1185">Reference proteome</keyword>
<comment type="catalytic activity">
    <reaction evidence="1">
        <text>4 hydroquinone + O2 = 4 benzosemiquinone + 2 H2O</text>
        <dbReference type="Rhea" id="RHEA:11276"/>
        <dbReference type="ChEBI" id="CHEBI:15377"/>
        <dbReference type="ChEBI" id="CHEBI:15379"/>
        <dbReference type="ChEBI" id="CHEBI:17594"/>
        <dbReference type="ChEBI" id="CHEBI:17977"/>
        <dbReference type="EC" id="1.10.3.2"/>
    </reaction>
</comment>
<dbReference type="SUPFAM" id="SSF49503">
    <property type="entry name" value="Cupredoxins"/>
    <property type="match status" value="3"/>
</dbReference>
<dbReference type="HOGENOM" id="CLU_006504_3_1_1"/>
<keyword evidence="8" id="KW-0479">Metal-binding</keyword>
<dbReference type="EC" id="1.10.3.2" evidence="6"/>
<dbReference type="Pfam" id="PF00394">
    <property type="entry name" value="Cu-oxidase"/>
    <property type="match status" value="1"/>
</dbReference>
<dbReference type="EMBL" id="KN832870">
    <property type="protein sequence ID" value="KIN07634.1"/>
    <property type="molecule type" value="Genomic_DNA"/>
</dbReference>
<comment type="similarity">
    <text evidence="5">Belongs to the multicopper oxidase family.</text>
</comment>
<comment type="cofactor">
    <cofactor evidence="2">
        <name>Cu cation</name>
        <dbReference type="ChEBI" id="CHEBI:23378"/>
    </cofactor>
</comment>
<keyword evidence="12" id="KW-0325">Glycoprotein</keyword>
<feature type="signal peptide" evidence="14">
    <location>
        <begin position="1"/>
        <end position="25"/>
    </location>
</feature>
<dbReference type="GO" id="GO:0046274">
    <property type="term" value="P:lignin catabolic process"/>
    <property type="evidence" value="ECO:0007669"/>
    <property type="project" value="UniProtKB-KW"/>
</dbReference>
<evidence type="ECO:0000256" key="3">
    <source>
        <dbReference type="ARBA" id="ARBA00002075"/>
    </source>
</evidence>
<dbReference type="FunFam" id="2.60.40.420:FF:000021">
    <property type="entry name" value="Extracellular dihydrogeodin oxidase/laccase"/>
    <property type="match status" value="1"/>
</dbReference>
<comment type="function">
    <text evidence="3">Lignin degradation and detoxification of lignin-derived products.</text>
</comment>
<dbReference type="GO" id="GO:0052716">
    <property type="term" value="F:hydroquinone:oxygen oxidoreductase activity"/>
    <property type="evidence" value="ECO:0007669"/>
    <property type="project" value="UniProtKB-EC"/>
</dbReference>
<dbReference type="PROSITE" id="PS00079">
    <property type="entry name" value="MULTICOPPER_OXIDASE1"/>
    <property type="match status" value="1"/>
</dbReference>
<feature type="domain" description="Plastocyanin-like" evidence="17">
    <location>
        <begin position="79"/>
        <end position="196"/>
    </location>
</feature>
<dbReference type="CDD" id="cd13880">
    <property type="entry name" value="CuRO_2_MaLCC_like"/>
    <property type="match status" value="1"/>
</dbReference>
<evidence type="ECO:0000256" key="7">
    <source>
        <dbReference type="ARBA" id="ARBA00022525"/>
    </source>
</evidence>
<evidence type="ECO:0000259" key="15">
    <source>
        <dbReference type="Pfam" id="PF00394"/>
    </source>
</evidence>
<evidence type="ECO:0000256" key="6">
    <source>
        <dbReference type="ARBA" id="ARBA00012297"/>
    </source>
</evidence>
<dbReference type="CDD" id="cd13901">
    <property type="entry name" value="CuRO_3_MaLCC_like"/>
    <property type="match status" value="1"/>
</dbReference>
<evidence type="ECO:0000256" key="11">
    <source>
        <dbReference type="ARBA" id="ARBA00023008"/>
    </source>
</evidence>
<name>A0A0C3D8L2_OIDMZ</name>
<dbReference type="Proteomes" id="UP000054321">
    <property type="component" value="Unassembled WGS sequence"/>
</dbReference>
<dbReference type="PANTHER" id="PTHR11709">
    <property type="entry name" value="MULTI-COPPER OXIDASE"/>
    <property type="match status" value="1"/>
</dbReference>
<keyword evidence="9" id="KW-0677">Repeat</keyword>
<dbReference type="Pfam" id="PF07731">
    <property type="entry name" value="Cu-oxidase_2"/>
    <property type="match status" value="1"/>
</dbReference>
<keyword evidence="13" id="KW-0439">Lignin degradation</keyword>
<feature type="domain" description="Plastocyanin-like" evidence="15">
    <location>
        <begin position="206"/>
        <end position="368"/>
    </location>
</feature>
<reference evidence="19" key="2">
    <citation type="submission" date="2015-01" db="EMBL/GenBank/DDBJ databases">
        <title>Evolutionary Origins and Diversification of the Mycorrhizal Mutualists.</title>
        <authorList>
            <consortium name="DOE Joint Genome Institute"/>
            <consortium name="Mycorrhizal Genomics Consortium"/>
            <person name="Kohler A."/>
            <person name="Kuo A."/>
            <person name="Nagy L.G."/>
            <person name="Floudas D."/>
            <person name="Copeland A."/>
            <person name="Barry K.W."/>
            <person name="Cichocki N."/>
            <person name="Veneault-Fourrey C."/>
            <person name="LaButti K."/>
            <person name="Lindquist E.A."/>
            <person name="Lipzen A."/>
            <person name="Lundell T."/>
            <person name="Morin E."/>
            <person name="Murat C."/>
            <person name="Riley R."/>
            <person name="Ohm R."/>
            <person name="Sun H."/>
            <person name="Tunlid A."/>
            <person name="Henrissat B."/>
            <person name="Grigoriev I.V."/>
            <person name="Hibbett D.S."/>
            <person name="Martin F."/>
        </authorList>
    </citation>
    <scope>NUCLEOTIDE SEQUENCE [LARGE SCALE GENOMIC DNA]</scope>
    <source>
        <strain evidence="19">Zn</strain>
    </source>
</reference>